<dbReference type="PANTHER" id="PTHR12126:SF11">
    <property type="entry name" value="NADH DEHYDROGENASE [UBIQUINONE] 1 ALPHA SUBCOMPLEX SUBUNIT 9, MITOCHONDRIAL"/>
    <property type="match status" value="1"/>
</dbReference>
<dbReference type="EMBL" id="LSOG01000041">
    <property type="protein sequence ID" value="OEH47693.1"/>
    <property type="molecule type" value="Genomic_DNA"/>
</dbReference>
<keyword evidence="4" id="KW-1185">Reference proteome</keyword>
<dbReference type="InterPro" id="IPR025695">
    <property type="entry name" value="DoxX-like"/>
</dbReference>
<dbReference type="Pfam" id="PF13781">
    <property type="entry name" value="DoxX_3"/>
    <property type="match status" value="1"/>
</dbReference>
<comment type="caution">
    <text evidence="3">The sequence shown here is derived from an EMBL/GenBank/DDBJ whole genome shotgun (WGS) entry which is preliminary data.</text>
</comment>
<dbReference type="AlphaFoldDB" id="A0A1E5JTF7"/>
<feature type="transmembrane region" description="Helical" evidence="1">
    <location>
        <begin position="357"/>
        <end position="375"/>
    </location>
</feature>
<dbReference type="Proteomes" id="UP000095229">
    <property type="component" value="Unassembled WGS sequence"/>
</dbReference>
<dbReference type="STRING" id="45071.Lpar_1672"/>
<dbReference type="Pfam" id="PF01370">
    <property type="entry name" value="Epimerase"/>
    <property type="match status" value="1"/>
</dbReference>
<reference evidence="3 4" key="1">
    <citation type="submission" date="2016-02" db="EMBL/GenBank/DDBJ databases">
        <title>Secondary metabolites in Legionella.</title>
        <authorList>
            <person name="Tobias N.J."/>
            <person name="Bode H.B."/>
        </authorList>
    </citation>
    <scope>NUCLEOTIDE SEQUENCE [LARGE SCALE GENOMIC DNA]</scope>
    <source>
        <strain evidence="3 4">DSM 19216</strain>
    </source>
</reference>
<dbReference type="PATRIC" id="fig|45071.6.peg.1796"/>
<evidence type="ECO:0000313" key="3">
    <source>
        <dbReference type="EMBL" id="OEH47693.1"/>
    </source>
</evidence>
<dbReference type="RefSeq" id="WP_058517528.1">
    <property type="nucleotide sequence ID" value="NZ_CAAAIE010000007.1"/>
</dbReference>
<accession>A0A1E5JTF7</accession>
<sequence length="432" mass="48442">MNVLVTGASGFIASHIVTKLIATNHTVTCCVRDVAFTKKLFPAAHVILCDFINDKSITIWCERLQEIDIVINCVGILYHPNNKVIWSIHYETPRVLFDACVHAGVKKIIQISALGIETSDVAYAQSKKAADDYLITLPVQSIILRPSLVYGRGSYGGTSLFRGLCGFPWITPVPGKGTQEFQPIHVEDLSKAVTQLIDLPSEQNVLLNAVSTKRINLNNILIQMRSWLGFAKSKLFFVPVGLIRFASLVGDFIPYSVLNTNSYKLLIQNNTTSPEETQKFQDTIGFVPQEFTEGIYRHPSSIQDRWHARLYFLKPILKFSIAFIWLFTAINCLFFYPKSDSFQLLAQIGVNAFWQPILFYSASVLDAGIGFAVLFMNHLKKVGLLQILIILGYSFILTWKLPNLWLEPFAPLAKNIPLLAAILVSLALESDR</sequence>
<keyword evidence="1" id="KW-1133">Transmembrane helix</keyword>
<organism evidence="3 4">
    <name type="scientific">Legionella parisiensis</name>
    <dbReference type="NCBI Taxonomy" id="45071"/>
    <lineage>
        <taxon>Bacteria</taxon>
        <taxon>Pseudomonadati</taxon>
        <taxon>Pseudomonadota</taxon>
        <taxon>Gammaproteobacteria</taxon>
        <taxon>Legionellales</taxon>
        <taxon>Legionellaceae</taxon>
        <taxon>Legionella</taxon>
    </lineage>
</organism>
<protein>
    <recommendedName>
        <fullName evidence="2">NAD-dependent epimerase/dehydratase domain-containing protein</fullName>
    </recommendedName>
</protein>
<dbReference type="InterPro" id="IPR001509">
    <property type="entry name" value="Epimerase_deHydtase"/>
</dbReference>
<feature type="domain" description="NAD-dependent epimerase/dehydratase" evidence="2">
    <location>
        <begin position="3"/>
        <end position="202"/>
    </location>
</feature>
<keyword evidence="1" id="KW-0812">Transmembrane</keyword>
<keyword evidence="1" id="KW-0472">Membrane</keyword>
<dbReference type="Gene3D" id="3.40.50.720">
    <property type="entry name" value="NAD(P)-binding Rossmann-like Domain"/>
    <property type="match status" value="1"/>
</dbReference>
<dbReference type="InterPro" id="IPR036291">
    <property type="entry name" value="NAD(P)-bd_dom_sf"/>
</dbReference>
<evidence type="ECO:0000256" key="1">
    <source>
        <dbReference type="SAM" id="Phobius"/>
    </source>
</evidence>
<name>A0A1E5JTF7_9GAMM</name>
<dbReference type="GO" id="GO:0044877">
    <property type="term" value="F:protein-containing complex binding"/>
    <property type="evidence" value="ECO:0007669"/>
    <property type="project" value="TreeGrafter"/>
</dbReference>
<feature type="transmembrane region" description="Helical" evidence="1">
    <location>
        <begin position="382"/>
        <end position="402"/>
    </location>
</feature>
<feature type="transmembrane region" description="Helical" evidence="1">
    <location>
        <begin position="316"/>
        <end position="337"/>
    </location>
</feature>
<evidence type="ECO:0000313" key="4">
    <source>
        <dbReference type="Proteomes" id="UP000095229"/>
    </source>
</evidence>
<dbReference type="OrthoDB" id="9776313at2"/>
<dbReference type="PANTHER" id="PTHR12126">
    <property type="entry name" value="NADH-UBIQUINONE OXIDOREDUCTASE 39 KDA SUBUNIT-RELATED"/>
    <property type="match status" value="1"/>
</dbReference>
<dbReference type="SUPFAM" id="SSF51735">
    <property type="entry name" value="NAD(P)-binding Rossmann-fold domains"/>
    <property type="match status" value="1"/>
</dbReference>
<proteinExistence type="predicted"/>
<dbReference type="CDD" id="cd05271">
    <property type="entry name" value="NDUFA9_like_SDR_a"/>
    <property type="match status" value="1"/>
</dbReference>
<dbReference type="InterPro" id="IPR051207">
    <property type="entry name" value="ComplexI_NDUFA9_subunit"/>
</dbReference>
<gene>
    <name evidence="3" type="ORF">lpari_01368</name>
</gene>
<feature type="transmembrane region" description="Helical" evidence="1">
    <location>
        <begin position="408"/>
        <end position="428"/>
    </location>
</feature>
<evidence type="ECO:0000259" key="2">
    <source>
        <dbReference type="Pfam" id="PF01370"/>
    </source>
</evidence>